<organism evidence="2 3">
    <name type="scientific">Nocardia rhizosphaerae</name>
    <dbReference type="NCBI Taxonomy" id="1691571"/>
    <lineage>
        <taxon>Bacteria</taxon>
        <taxon>Bacillati</taxon>
        <taxon>Actinomycetota</taxon>
        <taxon>Actinomycetes</taxon>
        <taxon>Mycobacteriales</taxon>
        <taxon>Nocardiaceae</taxon>
        <taxon>Nocardia</taxon>
    </lineage>
</organism>
<keyword evidence="1" id="KW-1133">Transmembrane helix</keyword>
<comment type="caution">
    <text evidence="2">The sequence shown here is derived from an EMBL/GenBank/DDBJ whole genome shotgun (WGS) entry which is preliminary data.</text>
</comment>
<dbReference type="Proteomes" id="UP001595767">
    <property type="component" value="Unassembled WGS sequence"/>
</dbReference>
<evidence type="ECO:0008006" key="4">
    <source>
        <dbReference type="Google" id="ProtNLM"/>
    </source>
</evidence>
<reference evidence="3" key="1">
    <citation type="journal article" date="2019" name="Int. J. Syst. Evol. Microbiol.">
        <title>The Global Catalogue of Microorganisms (GCM) 10K type strain sequencing project: providing services to taxonomists for standard genome sequencing and annotation.</title>
        <authorList>
            <consortium name="The Broad Institute Genomics Platform"/>
            <consortium name="The Broad Institute Genome Sequencing Center for Infectious Disease"/>
            <person name="Wu L."/>
            <person name="Ma J."/>
        </authorList>
    </citation>
    <scope>NUCLEOTIDE SEQUENCE [LARGE SCALE GENOMIC DNA]</scope>
    <source>
        <strain evidence="3">CGMCC 4.7204</strain>
    </source>
</reference>
<protein>
    <recommendedName>
        <fullName evidence="4">DUF4397 domain-containing protein</fullName>
    </recommendedName>
</protein>
<dbReference type="EMBL" id="JBHSBA010000003">
    <property type="protein sequence ID" value="MFC4124141.1"/>
    <property type="molecule type" value="Genomic_DNA"/>
</dbReference>
<name>A0ABV8L080_9NOCA</name>
<accession>A0ABV8L080</accession>
<proteinExistence type="predicted"/>
<keyword evidence="3" id="KW-1185">Reference proteome</keyword>
<keyword evidence="1" id="KW-0472">Membrane</keyword>
<sequence length="128" mass="13514">MNPPGITIDSSYLWTAFMLSLVSPKIFVNGQPVPTARWGQTHVPVGPGQYHVRVVTPWMFDMGPAEIQVPVNPGPGTKVYYKPPAAFFLAGAIGPVPQRTPGLAFVWLPVAALVAVVAAVVVLAVAGI</sequence>
<evidence type="ECO:0000313" key="2">
    <source>
        <dbReference type="EMBL" id="MFC4124141.1"/>
    </source>
</evidence>
<gene>
    <name evidence="2" type="ORF">ACFOW8_04265</name>
</gene>
<feature type="transmembrane region" description="Helical" evidence="1">
    <location>
        <begin position="104"/>
        <end position="126"/>
    </location>
</feature>
<evidence type="ECO:0000313" key="3">
    <source>
        <dbReference type="Proteomes" id="UP001595767"/>
    </source>
</evidence>
<evidence type="ECO:0000256" key="1">
    <source>
        <dbReference type="SAM" id="Phobius"/>
    </source>
</evidence>
<dbReference type="RefSeq" id="WP_378545716.1">
    <property type="nucleotide sequence ID" value="NZ_JBHSBA010000003.1"/>
</dbReference>
<keyword evidence="1" id="KW-0812">Transmembrane</keyword>